<sequence length="143" mass="17050">MKLQNGDVFLKKATQNKECVKWAENKQYYDLAVSRYYYSVYQTVLFLLDKFGISGDNNEKKTHYDTHNKLMKHVTTQNLLQHNYAGLQSLAKIPYLKKKRNNGDYSSIYIGEKAYKDDLKHKYEEVLEILDYLVEREKNHEKQ</sequence>
<keyword evidence="2" id="KW-1185">Reference proteome</keyword>
<gene>
    <name evidence="1" type="ORF">J2Z35_001234</name>
</gene>
<reference evidence="1 2" key="1">
    <citation type="submission" date="2021-03" db="EMBL/GenBank/DDBJ databases">
        <title>Genomic Encyclopedia of Type Strains, Phase IV (KMG-IV): sequencing the most valuable type-strain genomes for metagenomic binning, comparative biology and taxonomic classification.</title>
        <authorList>
            <person name="Goeker M."/>
        </authorList>
    </citation>
    <scope>NUCLEOTIDE SEQUENCE [LARGE SCALE GENOMIC DNA]</scope>
    <source>
        <strain evidence="1 2">DSM 27512</strain>
    </source>
</reference>
<dbReference type="Gene3D" id="1.20.120.330">
    <property type="entry name" value="Nucleotidyltransferases domain 2"/>
    <property type="match status" value="1"/>
</dbReference>
<organism evidence="1 2">
    <name type="scientific">Acetoanaerobium pronyense</name>
    <dbReference type="NCBI Taxonomy" id="1482736"/>
    <lineage>
        <taxon>Bacteria</taxon>
        <taxon>Bacillati</taxon>
        <taxon>Bacillota</taxon>
        <taxon>Clostridia</taxon>
        <taxon>Peptostreptococcales</taxon>
        <taxon>Filifactoraceae</taxon>
        <taxon>Acetoanaerobium</taxon>
    </lineage>
</organism>
<dbReference type="RefSeq" id="WP_209660501.1">
    <property type="nucleotide sequence ID" value="NZ_JAGGLI010000011.1"/>
</dbReference>
<protein>
    <recommendedName>
        <fullName evidence="3">HEPN domain-containing protein</fullName>
    </recommendedName>
</protein>
<evidence type="ECO:0000313" key="2">
    <source>
        <dbReference type="Proteomes" id="UP001314903"/>
    </source>
</evidence>
<dbReference type="EMBL" id="JAGGLI010000011">
    <property type="protein sequence ID" value="MBP2027440.1"/>
    <property type="molecule type" value="Genomic_DNA"/>
</dbReference>
<name>A0ABS4KI56_9FIRM</name>
<proteinExistence type="predicted"/>
<accession>A0ABS4KI56</accession>
<comment type="caution">
    <text evidence="1">The sequence shown here is derived from an EMBL/GenBank/DDBJ whole genome shotgun (WGS) entry which is preliminary data.</text>
</comment>
<evidence type="ECO:0000313" key="1">
    <source>
        <dbReference type="EMBL" id="MBP2027440.1"/>
    </source>
</evidence>
<dbReference type="Proteomes" id="UP001314903">
    <property type="component" value="Unassembled WGS sequence"/>
</dbReference>
<evidence type="ECO:0008006" key="3">
    <source>
        <dbReference type="Google" id="ProtNLM"/>
    </source>
</evidence>